<keyword evidence="1" id="KW-0472">Membrane</keyword>
<evidence type="ECO:0000256" key="1">
    <source>
        <dbReference type="SAM" id="Phobius"/>
    </source>
</evidence>
<dbReference type="AlphaFoldDB" id="A0A0V0HBW5"/>
<organism evidence="2">
    <name type="scientific">Solanum chacoense</name>
    <name type="common">Chaco potato</name>
    <dbReference type="NCBI Taxonomy" id="4108"/>
    <lineage>
        <taxon>Eukaryota</taxon>
        <taxon>Viridiplantae</taxon>
        <taxon>Streptophyta</taxon>
        <taxon>Embryophyta</taxon>
        <taxon>Tracheophyta</taxon>
        <taxon>Spermatophyta</taxon>
        <taxon>Magnoliopsida</taxon>
        <taxon>eudicotyledons</taxon>
        <taxon>Gunneridae</taxon>
        <taxon>Pentapetalae</taxon>
        <taxon>asterids</taxon>
        <taxon>lamiids</taxon>
        <taxon>Solanales</taxon>
        <taxon>Solanaceae</taxon>
        <taxon>Solanoideae</taxon>
        <taxon>Solaneae</taxon>
        <taxon>Solanum</taxon>
    </lineage>
</organism>
<reference evidence="2" key="1">
    <citation type="submission" date="2015-12" db="EMBL/GenBank/DDBJ databases">
        <title>Gene expression during late stages of embryo sac development: a critical building block for successful pollen-pistil interactions.</title>
        <authorList>
            <person name="Liu Y."/>
            <person name="Joly V."/>
            <person name="Sabar M."/>
            <person name="Matton D.P."/>
        </authorList>
    </citation>
    <scope>NUCLEOTIDE SEQUENCE</scope>
</reference>
<protein>
    <submittedName>
        <fullName evidence="2">Putative ovule protein</fullName>
    </submittedName>
</protein>
<dbReference type="EMBL" id="GEDG01021935">
    <property type="protein sequence ID" value="JAP17902.1"/>
    <property type="molecule type" value="Transcribed_RNA"/>
</dbReference>
<sequence length="85" mass="9818">MEANLGAEWILGLLVLICVVLLPCFNLFVLFSSLVHFKNNVFSFYSNSIISTFHMTCLRPRDLGHFATFDISLMEDTRFKSIYTF</sequence>
<proteinExistence type="predicted"/>
<keyword evidence="1" id="KW-1133">Transmembrane helix</keyword>
<keyword evidence="1" id="KW-0812">Transmembrane</keyword>
<name>A0A0V0HBW5_SOLCH</name>
<feature type="transmembrane region" description="Helical" evidence="1">
    <location>
        <begin position="6"/>
        <end position="31"/>
    </location>
</feature>
<accession>A0A0V0HBW5</accession>
<evidence type="ECO:0000313" key="2">
    <source>
        <dbReference type="EMBL" id="JAP17902.1"/>
    </source>
</evidence>